<evidence type="ECO:0000259" key="9">
    <source>
        <dbReference type="Pfam" id="PF01648"/>
    </source>
</evidence>
<keyword evidence="3 8" id="KW-0479">Metal-binding</keyword>
<dbReference type="InterPro" id="IPR004568">
    <property type="entry name" value="Ppantetheine-prot_Trfase_dom"/>
</dbReference>
<evidence type="ECO:0000256" key="1">
    <source>
        <dbReference type="ARBA" id="ARBA00022516"/>
    </source>
</evidence>
<dbReference type="InterPro" id="IPR037143">
    <property type="entry name" value="4-PPantetheinyl_Trfase_dom_sf"/>
</dbReference>
<keyword evidence="1 8" id="KW-0444">Lipid biosynthesis</keyword>
<keyword evidence="7 8" id="KW-0275">Fatty acid biosynthesis</keyword>
<gene>
    <name evidence="8 10" type="primary">acpS</name>
    <name evidence="10" type="ORF">BUCIPICE3303_168</name>
</gene>
<dbReference type="NCBIfam" id="TIGR00516">
    <property type="entry name" value="acpS"/>
    <property type="match status" value="1"/>
</dbReference>
<feature type="binding site" evidence="8">
    <location>
        <position position="9"/>
    </location>
    <ligand>
        <name>Mg(2+)</name>
        <dbReference type="ChEBI" id="CHEBI:18420"/>
    </ligand>
</feature>
<dbReference type="Pfam" id="PF01648">
    <property type="entry name" value="ACPS"/>
    <property type="match status" value="1"/>
</dbReference>
<evidence type="ECO:0000256" key="6">
    <source>
        <dbReference type="ARBA" id="ARBA00023098"/>
    </source>
</evidence>
<dbReference type="RefSeq" id="WP_154049228.1">
    <property type="nucleotide sequence ID" value="NZ_LR217739.1"/>
</dbReference>
<evidence type="ECO:0000256" key="2">
    <source>
        <dbReference type="ARBA" id="ARBA00022679"/>
    </source>
</evidence>
<dbReference type="Gene3D" id="3.90.470.20">
    <property type="entry name" value="4'-phosphopantetheinyl transferase domain"/>
    <property type="match status" value="1"/>
</dbReference>
<dbReference type="Proteomes" id="UP000294455">
    <property type="component" value="Chromosome"/>
</dbReference>
<dbReference type="NCBIfam" id="TIGR00556">
    <property type="entry name" value="pantethn_trn"/>
    <property type="match status" value="1"/>
</dbReference>
<keyword evidence="2 8" id="KW-0808">Transferase</keyword>
<dbReference type="GO" id="GO:0006633">
    <property type="term" value="P:fatty acid biosynthetic process"/>
    <property type="evidence" value="ECO:0007669"/>
    <property type="project" value="UniProtKB-UniRule"/>
</dbReference>
<feature type="domain" description="4'-phosphopantetheinyl transferase" evidence="9">
    <location>
        <begin position="5"/>
        <end position="102"/>
    </location>
</feature>
<dbReference type="HAMAP" id="MF_00101">
    <property type="entry name" value="AcpS"/>
    <property type="match status" value="1"/>
</dbReference>
<accession>A0A803FTR6</accession>
<keyword evidence="4 8" id="KW-0276">Fatty acid metabolism</keyword>
<dbReference type="SUPFAM" id="SSF56214">
    <property type="entry name" value="4'-phosphopantetheinyl transferase"/>
    <property type="match status" value="1"/>
</dbReference>
<dbReference type="InterPro" id="IPR008278">
    <property type="entry name" value="4-PPantetheinyl_Trfase_dom"/>
</dbReference>
<dbReference type="AlphaFoldDB" id="A0A803FTR6"/>
<evidence type="ECO:0000313" key="10">
    <source>
        <dbReference type="EMBL" id="VFP88225.1"/>
    </source>
</evidence>
<dbReference type="EMBL" id="LR217739">
    <property type="protein sequence ID" value="VFP88225.1"/>
    <property type="molecule type" value="Genomic_DNA"/>
</dbReference>
<comment type="function">
    <text evidence="8">Transfers the 4'-phosphopantetheine moiety from coenzyme A to a Ser of acyl-carrier-protein.</text>
</comment>
<keyword evidence="8" id="KW-0963">Cytoplasm</keyword>
<feature type="binding site" evidence="8">
    <location>
        <position position="59"/>
    </location>
    <ligand>
        <name>Mg(2+)</name>
        <dbReference type="ChEBI" id="CHEBI:18420"/>
    </ligand>
</feature>
<comment type="subcellular location">
    <subcellularLocation>
        <location evidence="8">Cytoplasm</location>
    </subcellularLocation>
</comment>
<dbReference type="GO" id="GO:0000287">
    <property type="term" value="F:magnesium ion binding"/>
    <property type="evidence" value="ECO:0007669"/>
    <property type="project" value="UniProtKB-UniRule"/>
</dbReference>
<evidence type="ECO:0000256" key="8">
    <source>
        <dbReference type="HAMAP-Rule" id="MF_00101"/>
    </source>
</evidence>
<protein>
    <recommendedName>
        <fullName evidence="8">Holo-[acyl-carrier-protein] synthase</fullName>
        <shortName evidence="8">Holo-ACP synthase</shortName>
        <ecNumber evidence="8">2.7.8.7</ecNumber>
    </recommendedName>
    <alternativeName>
        <fullName evidence="8">4'-phosphopantetheinyl transferase AcpS</fullName>
    </alternativeName>
</protein>
<name>A0A803FTR6_9GAMM</name>
<dbReference type="GO" id="GO:0005737">
    <property type="term" value="C:cytoplasm"/>
    <property type="evidence" value="ECO:0007669"/>
    <property type="project" value="UniProtKB-SubCell"/>
</dbReference>
<reference evidence="10 11" key="1">
    <citation type="submission" date="2019-02" db="EMBL/GenBank/DDBJ databases">
        <authorList>
            <person name="Manzano-Marin A."/>
            <person name="Manzano-Marin A."/>
        </authorList>
    </citation>
    <scope>NUCLEOTIDE SEQUENCE [LARGE SCALE GENOMIC DNA]</scope>
    <source>
        <strain evidence="10 11">BuCipiceae</strain>
    </source>
</reference>
<comment type="similarity">
    <text evidence="8">Belongs to the P-Pant transferase superfamily. AcpS family.</text>
</comment>
<proteinExistence type="inferred from homology"/>
<dbReference type="GO" id="GO:0008897">
    <property type="term" value="F:holo-[acyl-carrier-protein] synthase activity"/>
    <property type="evidence" value="ECO:0007669"/>
    <property type="project" value="UniProtKB-UniRule"/>
</dbReference>
<dbReference type="OrthoDB" id="517356at2"/>
<evidence type="ECO:0000313" key="11">
    <source>
        <dbReference type="Proteomes" id="UP000294455"/>
    </source>
</evidence>
<evidence type="ECO:0000256" key="3">
    <source>
        <dbReference type="ARBA" id="ARBA00022723"/>
    </source>
</evidence>
<evidence type="ECO:0000256" key="7">
    <source>
        <dbReference type="ARBA" id="ARBA00023160"/>
    </source>
</evidence>
<keyword evidence="6 8" id="KW-0443">Lipid metabolism</keyword>
<keyword evidence="5 8" id="KW-0460">Magnesium</keyword>
<dbReference type="EC" id="2.7.8.7" evidence="8"/>
<evidence type="ECO:0000256" key="5">
    <source>
        <dbReference type="ARBA" id="ARBA00022842"/>
    </source>
</evidence>
<dbReference type="InterPro" id="IPR002582">
    <property type="entry name" value="ACPS"/>
</dbReference>
<comment type="cofactor">
    <cofactor evidence="8">
        <name>Mg(2+)</name>
        <dbReference type="ChEBI" id="CHEBI:18420"/>
    </cofactor>
</comment>
<evidence type="ECO:0000256" key="4">
    <source>
        <dbReference type="ARBA" id="ARBA00022832"/>
    </source>
</evidence>
<organism evidence="10 11">
    <name type="scientific">Buchnera aphidicola</name>
    <name type="common">Cinara piceae</name>
    <dbReference type="NCBI Taxonomy" id="1660043"/>
    <lineage>
        <taxon>Bacteria</taxon>
        <taxon>Pseudomonadati</taxon>
        <taxon>Pseudomonadota</taxon>
        <taxon>Gammaproteobacteria</taxon>
        <taxon>Enterobacterales</taxon>
        <taxon>Erwiniaceae</taxon>
        <taxon>Buchnera</taxon>
    </lineage>
</organism>
<comment type="catalytic activity">
    <reaction evidence="8">
        <text>apo-[ACP] + CoA = holo-[ACP] + adenosine 3',5'-bisphosphate + H(+)</text>
        <dbReference type="Rhea" id="RHEA:12068"/>
        <dbReference type="Rhea" id="RHEA-COMP:9685"/>
        <dbReference type="Rhea" id="RHEA-COMP:9690"/>
        <dbReference type="ChEBI" id="CHEBI:15378"/>
        <dbReference type="ChEBI" id="CHEBI:29999"/>
        <dbReference type="ChEBI" id="CHEBI:57287"/>
        <dbReference type="ChEBI" id="CHEBI:58343"/>
        <dbReference type="ChEBI" id="CHEBI:64479"/>
        <dbReference type="EC" id="2.7.8.7"/>
    </reaction>
</comment>
<sequence>MSIIGIGIDLIDIKRFKKLIFRYGIKIPYKILTERELYEYNHTKNYKEKFLAKRFTAKEATAKAMGIGIYQKMFLKNCEVIHNIYGKPKLNIFGYAGKILKKLKTKKIFLSITDSKKYMQSIVILEK</sequence>